<comment type="caution">
    <text evidence="1">The sequence shown here is derived from an EMBL/GenBank/DDBJ whole genome shotgun (WGS) entry which is preliminary data.</text>
</comment>
<name>A0ACC3SQD7_LIPKO</name>
<dbReference type="EMBL" id="MU971568">
    <property type="protein sequence ID" value="KAK9233854.1"/>
    <property type="molecule type" value="Genomic_DNA"/>
</dbReference>
<evidence type="ECO:0000313" key="1">
    <source>
        <dbReference type="EMBL" id="KAK9233854.1"/>
    </source>
</evidence>
<accession>A0ACC3SQD7</accession>
<organism evidence="1 2">
    <name type="scientific">Lipomyces kononenkoae</name>
    <name type="common">Yeast</name>
    <dbReference type="NCBI Taxonomy" id="34357"/>
    <lineage>
        <taxon>Eukaryota</taxon>
        <taxon>Fungi</taxon>
        <taxon>Dikarya</taxon>
        <taxon>Ascomycota</taxon>
        <taxon>Saccharomycotina</taxon>
        <taxon>Lipomycetes</taxon>
        <taxon>Lipomycetales</taxon>
        <taxon>Lipomycetaceae</taxon>
        <taxon>Lipomyces</taxon>
    </lineage>
</organism>
<keyword evidence="2" id="KW-1185">Reference proteome</keyword>
<reference evidence="2" key="1">
    <citation type="journal article" date="2024" name="Front. Bioeng. Biotechnol.">
        <title>Genome-scale model development and genomic sequencing of the oleaginous clade Lipomyces.</title>
        <authorList>
            <person name="Czajka J.J."/>
            <person name="Han Y."/>
            <person name="Kim J."/>
            <person name="Mondo S.J."/>
            <person name="Hofstad B.A."/>
            <person name="Robles A."/>
            <person name="Haridas S."/>
            <person name="Riley R."/>
            <person name="LaButti K."/>
            <person name="Pangilinan J."/>
            <person name="Andreopoulos W."/>
            <person name="Lipzen A."/>
            <person name="Yan J."/>
            <person name="Wang M."/>
            <person name="Ng V."/>
            <person name="Grigoriev I.V."/>
            <person name="Spatafora J.W."/>
            <person name="Magnuson J.K."/>
            <person name="Baker S.E."/>
            <person name="Pomraning K.R."/>
        </authorList>
    </citation>
    <scope>NUCLEOTIDE SEQUENCE [LARGE SCALE GENOMIC DNA]</scope>
    <source>
        <strain evidence="2">CBS 7786</strain>
    </source>
</reference>
<sequence length="547" mass="59774">MAKEADTTQLAESDPEAKNGTVEILPNFNDDVGVIHKGAPLARNLQGRHMQMIAIGGAIGAGLFVSTGGALATGGPASLIIGYIIIGVMLLCTVQALAEMAVLYPVNGAFFTYVVRFVDPSWGFAIGWDYAISWLTVLPFEITAAGLTIKFWRDDINVGVWISVFLVVLAAIQVFGVRGYGEVEFILSSIKICACLGFIILGIIIDCGGTGPQGYIGARYWYSPGAFANGFPGFCSVFVFAAFAYGGTELVGLAAAESKTPHKTIPAATRQVFWRIAIFYVLNLLMVGLLVPYNDPRLLNASSSDTKDSPFVIAILDAGIPALPSIFNVVITLSVISVANSCTFGSTRTMQALAERGMGPKLFAYVDKKGRPVFAVILQILFGLLAFIGESAQQSTVFTWLLSLSGLSYFFVWGSICLAHIRFRHAWIAQGRSVKEMPYRTPFGVYGSYVGLFLNILCLIATFYVSVWPPGSPPNAQYFFEQYLAAPLVLALYLFWKFYSRIWRMWVPLSEMDLKSGLRTELLEGDEDDETPWTWKNSPLKLGRLVI</sequence>
<evidence type="ECO:0000313" key="2">
    <source>
        <dbReference type="Proteomes" id="UP001433508"/>
    </source>
</evidence>
<gene>
    <name evidence="1" type="ORF">V1525DRAFT_115581</name>
</gene>
<dbReference type="Proteomes" id="UP001433508">
    <property type="component" value="Unassembled WGS sequence"/>
</dbReference>
<proteinExistence type="predicted"/>
<protein>
    <submittedName>
        <fullName evidence="1">Amino acid permease/ SLC12A domain-containing protein</fullName>
    </submittedName>
</protein>